<evidence type="ECO:0000313" key="2">
    <source>
        <dbReference type="Proteomes" id="UP001303889"/>
    </source>
</evidence>
<dbReference type="PANTHER" id="PTHR21310:SF48">
    <property type="entry name" value="AMINOGLYCOSIDE PHOSPHOTRANSFERASE DOMAIN-CONTAINING PROTEIN"/>
    <property type="match status" value="1"/>
</dbReference>
<protein>
    <submittedName>
        <fullName evidence="1">Uncharacterized protein</fullName>
    </submittedName>
</protein>
<sequence length="183" mass="20030">MVLCEMDPVCGASVARITSSRWLLSSLMVVEKVDGPEAKPPGAIAHWQDGDGIFCLRNRSTDDSELAAGDSKADGIHEAGISAAVWRLGQNTIVKVHSWIEDVEMEAEKIPFAAEKAPEVPVPDVLYAWVDHDLNRSFLIMKRVEGEILEKALPKLSPLQRAQIANDVAQFCVNLAVNISTRL</sequence>
<dbReference type="SUPFAM" id="SSF56112">
    <property type="entry name" value="Protein kinase-like (PK-like)"/>
    <property type="match status" value="1"/>
</dbReference>
<dbReference type="EMBL" id="MU855339">
    <property type="protein sequence ID" value="KAK3906020.1"/>
    <property type="molecule type" value="Genomic_DNA"/>
</dbReference>
<dbReference type="PANTHER" id="PTHR21310">
    <property type="entry name" value="AMINOGLYCOSIDE PHOSPHOTRANSFERASE-RELATED-RELATED"/>
    <property type="match status" value="1"/>
</dbReference>
<gene>
    <name evidence="1" type="ORF">C8A05DRAFT_30176</name>
</gene>
<dbReference type="AlphaFoldDB" id="A0AAN6RWY5"/>
<reference evidence="1" key="2">
    <citation type="submission" date="2023-05" db="EMBL/GenBank/DDBJ databases">
        <authorList>
            <consortium name="Lawrence Berkeley National Laboratory"/>
            <person name="Steindorff A."/>
            <person name="Hensen N."/>
            <person name="Bonometti L."/>
            <person name="Westerberg I."/>
            <person name="Brannstrom I.O."/>
            <person name="Guillou S."/>
            <person name="Cros-Aarteil S."/>
            <person name="Calhoun S."/>
            <person name="Haridas S."/>
            <person name="Kuo A."/>
            <person name="Mondo S."/>
            <person name="Pangilinan J."/>
            <person name="Riley R."/>
            <person name="Labutti K."/>
            <person name="Andreopoulos B."/>
            <person name="Lipzen A."/>
            <person name="Chen C."/>
            <person name="Yanf M."/>
            <person name="Daum C."/>
            <person name="Ng V."/>
            <person name="Clum A."/>
            <person name="Ohm R."/>
            <person name="Martin F."/>
            <person name="Silar P."/>
            <person name="Natvig D."/>
            <person name="Lalanne C."/>
            <person name="Gautier V."/>
            <person name="Ament-Velasquez S.L."/>
            <person name="Kruys A."/>
            <person name="Hutchinson M.I."/>
            <person name="Powell A.J."/>
            <person name="Barry K."/>
            <person name="Miller A.N."/>
            <person name="Grigoriev I.V."/>
            <person name="Debuchy R."/>
            <person name="Gladieux P."/>
            <person name="Thoren M.H."/>
            <person name="Johannesson H."/>
        </authorList>
    </citation>
    <scope>NUCLEOTIDE SEQUENCE</scope>
    <source>
        <strain evidence="1">CBS 103.79</strain>
    </source>
</reference>
<dbReference type="InterPro" id="IPR051678">
    <property type="entry name" value="AGP_Transferase"/>
</dbReference>
<keyword evidence="2" id="KW-1185">Reference proteome</keyword>
<accession>A0AAN6RWY5</accession>
<evidence type="ECO:0000313" key="1">
    <source>
        <dbReference type="EMBL" id="KAK3906020.1"/>
    </source>
</evidence>
<organism evidence="1 2">
    <name type="scientific">Staphylotrichum tortipilum</name>
    <dbReference type="NCBI Taxonomy" id="2831512"/>
    <lineage>
        <taxon>Eukaryota</taxon>
        <taxon>Fungi</taxon>
        <taxon>Dikarya</taxon>
        <taxon>Ascomycota</taxon>
        <taxon>Pezizomycotina</taxon>
        <taxon>Sordariomycetes</taxon>
        <taxon>Sordariomycetidae</taxon>
        <taxon>Sordariales</taxon>
        <taxon>Chaetomiaceae</taxon>
        <taxon>Staphylotrichum</taxon>
    </lineage>
</organism>
<dbReference type="Proteomes" id="UP001303889">
    <property type="component" value="Unassembled WGS sequence"/>
</dbReference>
<name>A0AAN6RWY5_9PEZI</name>
<reference evidence="1" key="1">
    <citation type="journal article" date="2023" name="Mol. Phylogenet. Evol.">
        <title>Genome-scale phylogeny and comparative genomics of the fungal order Sordariales.</title>
        <authorList>
            <person name="Hensen N."/>
            <person name="Bonometti L."/>
            <person name="Westerberg I."/>
            <person name="Brannstrom I.O."/>
            <person name="Guillou S."/>
            <person name="Cros-Aarteil S."/>
            <person name="Calhoun S."/>
            <person name="Haridas S."/>
            <person name="Kuo A."/>
            <person name="Mondo S."/>
            <person name="Pangilinan J."/>
            <person name="Riley R."/>
            <person name="LaButti K."/>
            <person name="Andreopoulos B."/>
            <person name="Lipzen A."/>
            <person name="Chen C."/>
            <person name="Yan M."/>
            <person name="Daum C."/>
            <person name="Ng V."/>
            <person name="Clum A."/>
            <person name="Steindorff A."/>
            <person name="Ohm R.A."/>
            <person name="Martin F."/>
            <person name="Silar P."/>
            <person name="Natvig D.O."/>
            <person name="Lalanne C."/>
            <person name="Gautier V."/>
            <person name="Ament-Velasquez S.L."/>
            <person name="Kruys A."/>
            <person name="Hutchinson M.I."/>
            <person name="Powell A.J."/>
            <person name="Barry K."/>
            <person name="Miller A.N."/>
            <person name="Grigoriev I.V."/>
            <person name="Debuchy R."/>
            <person name="Gladieux P."/>
            <person name="Hiltunen Thoren M."/>
            <person name="Johannesson H."/>
        </authorList>
    </citation>
    <scope>NUCLEOTIDE SEQUENCE</scope>
    <source>
        <strain evidence="1">CBS 103.79</strain>
    </source>
</reference>
<dbReference type="InterPro" id="IPR011009">
    <property type="entry name" value="Kinase-like_dom_sf"/>
</dbReference>
<comment type="caution">
    <text evidence="1">The sequence shown here is derived from an EMBL/GenBank/DDBJ whole genome shotgun (WGS) entry which is preliminary data.</text>
</comment>
<proteinExistence type="predicted"/>